<dbReference type="AlphaFoldDB" id="A0A8T0HT63"/>
<dbReference type="Proteomes" id="UP000822688">
    <property type="component" value="Chromosome V"/>
</dbReference>
<accession>A0A8T0HT63</accession>
<gene>
    <name evidence="1" type="ORF">KC19_VG242400</name>
</gene>
<keyword evidence="2" id="KW-1185">Reference proteome</keyword>
<evidence type="ECO:0000313" key="1">
    <source>
        <dbReference type="EMBL" id="KAG0574192.1"/>
    </source>
</evidence>
<proteinExistence type="predicted"/>
<protein>
    <submittedName>
        <fullName evidence="1">Uncharacterized protein</fullName>
    </submittedName>
</protein>
<name>A0A8T0HT63_CERPU</name>
<dbReference type="EMBL" id="CM026426">
    <property type="protein sequence ID" value="KAG0574192.1"/>
    <property type="molecule type" value="Genomic_DNA"/>
</dbReference>
<sequence length="67" mass="7268">METVFLSLRHSRPSEVPRQTLSMGPLLCCVELRSCAAEAAPHAPILSLLASLLVLHESPSLPPPWPI</sequence>
<evidence type="ECO:0000313" key="2">
    <source>
        <dbReference type="Proteomes" id="UP000822688"/>
    </source>
</evidence>
<organism evidence="1 2">
    <name type="scientific">Ceratodon purpureus</name>
    <name type="common">Fire moss</name>
    <name type="synonym">Dicranum purpureum</name>
    <dbReference type="NCBI Taxonomy" id="3225"/>
    <lineage>
        <taxon>Eukaryota</taxon>
        <taxon>Viridiplantae</taxon>
        <taxon>Streptophyta</taxon>
        <taxon>Embryophyta</taxon>
        <taxon>Bryophyta</taxon>
        <taxon>Bryophytina</taxon>
        <taxon>Bryopsida</taxon>
        <taxon>Dicranidae</taxon>
        <taxon>Pseudoditrichales</taxon>
        <taxon>Ditrichaceae</taxon>
        <taxon>Ceratodon</taxon>
    </lineage>
</organism>
<comment type="caution">
    <text evidence="1">The sequence shown here is derived from an EMBL/GenBank/DDBJ whole genome shotgun (WGS) entry which is preliminary data.</text>
</comment>
<reference evidence="1" key="1">
    <citation type="submission" date="2020-06" db="EMBL/GenBank/DDBJ databases">
        <title>WGS assembly of Ceratodon purpureus strain R40.</title>
        <authorList>
            <person name="Carey S.B."/>
            <person name="Jenkins J."/>
            <person name="Shu S."/>
            <person name="Lovell J.T."/>
            <person name="Sreedasyam A."/>
            <person name="Maumus F."/>
            <person name="Tiley G.P."/>
            <person name="Fernandez-Pozo N."/>
            <person name="Barry K."/>
            <person name="Chen C."/>
            <person name="Wang M."/>
            <person name="Lipzen A."/>
            <person name="Daum C."/>
            <person name="Saski C.A."/>
            <person name="Payton A.C."/>
            <person name="Mcbreen J.C."/>
            <person name="Conrad R.E."/>
            <person name="Kollar L.M."/>
            <person name="Olsson S."/>
            <person name="Huttunen S."/>
            <person name="Landis J.B."/>
            <person name="Wickett N.J."/>
            <person name="Johnson M.G."/>
            <person name="Rensing S.A."/>
            <person name="Grimwood J."/>
            <person name="Schmutz J."/>
            <person name="Mcdaniel S.F."/>
        </authorList>
    </citation>
    <scope>NUCLEOTIDE SEQUENCE</scope>
    <source>
        <strain evidence="1">R40</strain>
    </source>
</reference>